<dbReference type="PANTHER" id="PTHR42705:SF2">
    <property type="entry name" value="BIFUNCTIONAL NON-HOMOLOGOUS END JOINING PROTEIN LIGD"/>
    <property type="match status" value="1"/>
</dbReference>
<evidence type="ECO:0000256" key="2">
    <source>
        <dbReference type="ARBA" id="ARBA00012727"/>
    </source>
</evidence>
<feature type="domain" description="ATP-dependent DNA ligase family profile" evidence="21">
    <location>
        <begin position="298"/>
        <end position="391"/>
    </location>
</feature>
<evidence type="ECO:0000256" key="6">
    <source>
        <dbReference type="ARBA" id="ARBA00022722"/>
    </source>
</evidence>
<organism evidence="22 23">
    <name type="scientific">Janthinobacterium fluminis</name>
    <dbReference type="NCBI Taxonomy" id="2987524"/>
    <lineage>
        <taxon>Bacteria</taxon>
        <taxon>Pseudomonadati</taxon>
        <taxon>Pseudomonadota</taxon>
        <taxon>Betaproteobacteria</taxon>
        <taxon>Burkholderiales</taxon>
        <taxon>Oxalobacteraceae</taxon>
        <taxon>Janthinobacterium</taxon>
    </lineage>
</organism>
<dbReference type="CDD" id="cd04862">
    <property type="entry name" value="PaeLigD_Pol_like"/>
    <property type="match status" value="1"/>
</dbReference>
<dbReference type="Pfam" id="PF01068">
    <property type="entry name" value="DNA_ligase_A_M"/>
    <property type="match status" value="1"/>
</dbReference>
<dbReference type="InterPro" id="IPR014146">
    <property type="entry name" value="LigD_ligase_dom"/>
</dbReference>
<dbReference type="InterPro" id="IPR014143">
    <property type="entry name" value="NHEJ_ligase_prk"/>
</dbReference>
<dbReference type="Gene3D" id="3.30.470.30">
    <property type="entry name" value="DNA ligase/mRNA capping enzyme"/>
    <property type="match status" value="1"/>
</dbReference>
<evidence type="ECO:0000256" key="20">
    <source>
        <dbReference type="ARBA" id="ARBA00034003"/>
    </source>
</evidence>
<evidence type="ECO:0000256" key="3">
    <source>
        <dbReference type="ARBA" id="ARBA00022598"/>
    </source>
</evidence>
<dbReference type="InterPro" id="IPR012309">
    <property type="entry name" value="DNA_ligase_ATP-dep_C"/>
</dbReference>
<keyword evidence="4" id="KW-0808">Transferase</keyword>
<accession>A0ABT5K7D6</accession>
<dbReference type="Gene3D" id="3.30.1490.70">
    <property type="match status" value="1"/>
</dbReference>
<dbReference type="InterPro" id="IPR012310">
    <property type="entry name" value="DNA_ligase_ATP-dep_cent"/>
</dbReference>
<keyword evidence="11" id="KW-0269">Exonuclease</keyword>
<keyword evidence="10" id="KW-0378">Hydrolase</keyword>
<comment type="catalytic activity">
    <reaction evidence="20">
        <text>ATP + (deoxyribonucleotide)n-3'-hydroxyl + 5'-phospho-(deoxyribonucleotide)m = (deoxyribonucleotide)n+m + AMP + diphosphate.</text>
        <dbReference type="EC" id="6.5.1.1"/>
    </reaction>
</comment>
<keyword evidence="9" id="KW-0227">DNA damage</keyword>
<protein>
    <recommendedName>
        <fullName evidence="2">DNA ligase (ATP)</fullName>
        <ecNumber evidence="2">6.5.1.1</ecNumber>
    </recommendedName>
    <alternativeName>
        <fullName evidence="19">NHEJ DNA polymerase</fullName>
    </alternativeName>
</protein>
<keyword evidence="5" id="KW-0548">Nucleotidyltransferase</keyword>
<name>A0ABT5K7D6_9BURK</name>
<keyword evidence="23" id="KW-1185">Reference proteome</keyword>
<dbReference type="SUPFAM" id="SSF50249">
    <property type="entry name" value="Nucleic acid-binding proteins"/>
    <property type="match status" value="1"/>
</dbReference>
<dbReference type="InterPro" id="IPR052171">
    <property type="entry name" value="NHEJ_LigD"/>
</dbReference>
<dbReference type="PROSITE" id="PS50160">
    <property type="entry name" value="DNA_LIGASE_A3"/>
    <property type="match status" value="1"/>
</dbReference>
<dbReference type="NCBIfam" id="TIGR02777">
    <property type="entry name" value="LigD_PE_dom"/>
    <property type="match status" value="1"/>
</dbReference>
<dbReference type="NCBIfam" id="TIGR02776">
    <property type="entry name" value="NHEJ_ligase_prk"/>
    <property type="match status" value="1"/>
</dbReference>
<keyword evidence="3 22" id="KW-0436">Ligase</keyword>
<evidence type="ECO:0000313" key="22">
    <source>
        <dbReference type="EMBL" id="MDC8760899.1"/>
    </source>
</evidence>
<gene>
    <name evidence="22" type="primary">ligD</name>
    <name evidence="22" type="ORF">OIK44_25255</name>
</gene>
<dbReference type="NCBIfam" id="TIGR02779">
    <property type="entry name" value="NHEJ_ligase_lig"/>
    <property type="match status" value="1"/>
</dbReference>
<proteinExistence type="predicted"/>
<dbReference type="Pfam" id="PF21686">
    <property type="entry name" value="LigD_Prim-Pol"/>
    <property type="match status" value="1"/>
</dbReference>
<dbReference type="Pfam" id="PF04679">
    <property type="entry name" value="DNA_ligase_A_C"/>
    <property type="match status" value="1"/>
</dbReference>
<keyword evidence="12" id="KW-0067">ATP-binding</keyword>
<evidence type="ECO:0000256" key="5">
    <source>
        <dbReference type="ARBA" id="ARBA00022695"/>
    </source>
</evidence>
<evidence type="ECO:0000259" key="21">
    <source>
        <dbReference type="PROSITE" id="PS50160"/>
    </source>
</evidence>
<evidence type="ECO:0000256" key="7">
    <source>
        <dbReference type="ARBA" id="ARBA00022723"/>
    </source>
</evidence>
<dbReference type="InterPro" id="IPR014145">
    <property type="entry name" value="LigD_pol_dom"/>
</dbReference>
<dbReference type="NCBIfam" id="TIGR02778">
    <property type="entry name" value="ligD_pol"/>
    <property type="match status" value="1"/>
</dbReference>
<dbReference type="Gene3D" id="2.40.50.140">
    <property type="entry name" value="Nucleic acid-binding proteins"/>
    <property type="match status" value="1"/>
</dbReference>
<dbReference type="EC" id="6.5.1.1" evidence="2"/>
<evidence type="ECO:0000256" key="15">
    <source>
        <dbReference type="ARBA" id="ARBA00023172"/>
    </source>
</evidence>
<dbReference type="Pfam" id="PF13298">
    <property type="entry name" value="LigD_N"/>
    <property type="match status" value="1"/>
</dbReference>
<evidence type="ECO:0000256" key="9">
    <source>
        <dbReference type="ARBA" id="ARBA00022763"/>
    </source>
</evidence>
<dbReference type="CDD" id="cd07971">
    <property type="entry name" value="OBF_DNA_ligase_LigD"/>
    <property type="match status" value="1"/>
</dbReference>
<sequence>MQDALKAYQEKRNFDATPEPAGGGEGGAALSFVIQKHWARRLHYDFRLELDGALKSWAVPKGPSYDTADKRMAVHVEDHPIAYAGFEGTIPPHQYGAGKVIIWDKGSWQPLEDPHKGYADGKLKFALHGHKMRGKWTLVRMKDRGDKKEPWLLIKEKDAFARPAAQFSVVDEMPGSVRDLPAPPGAVPGGVRLADAAREAALPAALSPQLATLVDAAPTSAQDWLFEVKFDGYRILSRIDGGTIQLFTRNGNDCTHKLRPLRAELARLQLPSGWYDGEIVVNDAQGRADFGLLQQAFDSEATAGIQYFLFDIPFFDGRDLRPLPLETRRALLRAALAQAPPSETVRFSVQLDGPPHEILAAVCKMGLEGVIGKRRDAAYVERRSRDWIKLKCGQRQEFLIGGYTDPRGSRSGIGALLLGTRDAQGRLRYAGNVGSGFDQSSLRELKGRLAGLETEQCPFASCAGIARTAHWVRPQLLAEVSFAEWTHGGAVRHAVFHGWRADTRSAGQPAPAGRLPPGFKVSNAGRLIDAESGTTKMALVRYYALVGPLMLVHLKGRPVSLVRAPSGVGGELFFQKHVDSSKLPGVRQLDPALDPGHAPLLEVATLAGLLGAAQWNVIEFHTQNALAARYDTPNRIVFDLDPGKSVPWQAVQDGALLMRAFLDTLGLPAFLKTSGGKGLHVVVPIRPFYGWDTVKAFSQTIVAHMARTIPERFVLKSGPANRVGRIFIDYLRNGRGSTTVCAWSARTRPGMGISVPVGWDELASLRGGDQWTVANVHTRLDRGNQAWAAYAKSARGIRAAMRKLGFDPSATAY</sequence>
<evidence type="ECO:0000313" key="23">
    <source>
        <dbReference type="Proteomes" id="UP001221208"/>
    </source>
</evidence>
<dbReference type="InterPro" id="IPR012340">
    <property type="entry name" value="NA-bd_OB-fold"/>
</dbReference>
<evidence type="ECO:0000256" key="14">
    <source>
        <dbReference type="ARBA" id="ARBA00023125"/>
    </source>
</evidence>
<evidence type="ECO:0000256" key="17">
    <source>
        <dbReference type="ARBA" id="ARBA00023211"/>
    </source>
</evidence>
<evidence type="ECO:0000256" key="13">
    <source>
        <dbReference type="ARBA" id="ARBA00022932"/>
    </source>
</evidence>
<keyword evidence="17" id="KW-0464">Manganese</keyword>
<dbReference type="SUPFAM" id="SSF56091">
    <property type="entry name" value="DNA ligase/mRNA capping enzyme, catalytic domain"/>
    <property type="match status" value="1"/>
</dbReference>
<dbReference type="Gene3D" id="3.90.920.10">
    <property type="entry name" value="DNA primase, PRIM domain"/>
    <property type="match status" value="1"/>
</dbReference>
<evidence type="ECO:0000256" key="1">
    <source>
        <dbReference type="ARBA" id="ARBA00001936"/>
    </source>
</evidence>
<evidence type="ECO:0000256" key="10">
    <source>
        <dbReference type="ARBA" id="ARBA00022801"/>
    </source>
</evidence>
<dbReference type="EMBL" id="JAQQXR010000022">
    <property type="protein sequence ID" value="MDC8760899.1"/>
    <property type="molecule type" value="Genomic_DNA"/>
</dbReference>
<evidence type="ECO:0000256" key="8">
    <source>
        <dbReference type="ARBA" id="ARBA00022741"/>
    </source>
</evidence>
<dbReference type="PANTHER" id="PTHR42705">
    <property type="entry name" value="BIFUNCTIONAL NON-HOMOLOGOUS END JOINING PROTEIN LIGD"/>
    <property type="match status" value="1"/>
</dbReference>
<dbReference type="InterPro" id="IPR014144">
    <property type="entry name" value="LigD_PE_domain"/>
</dbReference>
<comment type="caution">
    <text evidence="22">The sequence shown here is derived from an EMBL/GenBank/DDBJ whole genome shotgun (WGS) entry which is preliminary data.</text>
</comment>
<dbReference type="RefSeq" id="WP_273674984.1">
    <property type="nucleotide sequence ID" value="NZ_JAQQXR010000022.1"/>
</dbReference>
<keyword evidence="18" id="KW-0511">Multifunctional enzyme</keyword>
<reference evidence="22 23" key="1">
    <citation type="submission" date="2022-10" db="EMBL/GenBank/DDBJ databases">
        <title>Janthinobacterium sp. hw3 Genome sequencing.</title>
        <authorList>
            <person name="Park S."/>
        </authorList>
    </citation>
    <scope>NUCLEOTIDE SEQUENCE [LARGE SCALE GENOMIC DNA]</scope>
    <source>
        <strain evidence="23">hw3</strain>
    </source>
</reference>
<keyword evidence="15" id="KW-0233">DNA recombination</keyword>
<evidence type="ECO:0000256" key="19">
    <source>
        <dbReference type="ARBA" id="ARBA00029943"/>
    </source>
</evidence>
<evidence type="ECO:0000256" key="16">
    <source>
        <dbReference type="ARBA" id="ARBA00023204"/>
    </source>
</evidence>
<comment type="cofactor">
    <cofactor evidence="1">
        <name>Mn(2+)</name>
        <dbReference type="ChEBI" id="CHEBI:29035"/>
    </cofactor>
</comment>
<evidence type="ECO:0000256" key="11">
    <source>
        <dbReference type="ARBA" id="ARBA00022839"/>
    </source>
</evidence>
<dbReference type="InterPro" id="IPR033651">
    <property type="entry name" value="PaeLigD_Pol-like"/>
</dbReference>
<dbReference type="GO" id="GO:0003910">
    <property type="term" value="F:DNA ligase (ATP) activity"/>
    <property type="evidence" value="ECO:0007669"/>
    <property type="project" value="UniProtKB-EC"/>
</dbReference>
<evidence type="ECO:0000256" key="12">
    <source>
        <dbReference type="ARBA" id="ARBA00022840"/>
    </source>
</evidence>
<keyword evidence="6" id="KW-0540">Nuclease</keyword>
<keyword evidence="16" id="KW-0234">DNA repair</keyword>
<dbReference type="Proteomes" id="UP001221208">
    <property type="component" value="Unassembled WGS sequence"/>
</dbReference>
<dbReference type="CDD" id="cd07906">
    <property type="entry name" value="Adenylation_DNA_ligase_LigD_LigC"/>
    <property type="match status" value="1"/>
</dbReference>
<keyword evidence="14" id="KW-0238">DNA-binding</keyword>
<keyword evidence="13" id="KW-0239">DNA-directed DNA polymerase</keyword>
<evidence type="ECO:0000256" key="4">
    <source>
        <dbReference type="ARBA" id="ARBA00022679"/>
    </source>
</evidence>
<keyword evidence="7" id="KW-0479">Metal-binding</keyword>
<evidence type="ECO:0000256" key="18">
    <source>
        <dbReference type="ARBA" id="ARBA00023268"/>
    </source>
</evidence>
<keyword evidence="8" id="KW-0547">Nucleotide-binding</keyword>